<evidence type="ECO:0000313" key="1">
    <source>
        <dbReference type="EMBL" id="GFT57272.1"/>
    </source>
</evidence>
<accession>A0A8X6P8K1</accession>
<organism evidence="1 2">
    <name type="scientific">Nephila pilipes</name>
    <name type="common">Giant wood spider</name>
    <name type="synonym">Nephila maculata</name>
    <dbReference type="NCBI Taxonomy" id="299642"/>
    <lineage>
        <taxon>Eukaryota</taxon>
        <taxon>Metazoa</taxon>
        <taxon>Ecdysozoa</taxon>
        <taxon>Arthropoda</taxon>
        <taxon>Chelicerata</taxon>
        <taxon>Arachnida</taxon>
        <taxon>Araneae</taxon>
        <taxon>Araneomorphae</taxon>
        <taxon>Entelegynae</taxon>
        <taxon>Araneoidea</taxon>
        <taxon>Nephilidae</taxon>
        <taxon>Nephila</taxon>
    </lineage>
</organism>
<sequence>MQPSNFDRLERESLPFSGTPPWHVEAKPIDFRNIGKPFQLFSESGRKKIRSRNKERNELRLFCKLKLQPWLPWSQTSFRAQIKLRVRVQIPLNAHCGE</sequence>
<proteinExistence type="predicted"/>
<protein>
    <submittedName>
        <fullName evidence="1">Uncharacterized protein</fullName>
    </submittedName>
</protein>
<reference evidence="1" key="1">
    <citation type="submission" date="2020-08" db="EMBL/GenBank/DDBJ databases">
        <title>Multicomponent nature underlies the extraordinary mechanical properties of spider dragline silk.</title>
        <authorList>
            <person name="Kono N."/>
            <person name="Nakamura H."/>
            <person name="Mori M."/>
            <person name="Yoshida Y."/>
            <person name="Ohtoshi R."/>
            <person name="Malay A.D."/>
            <person name="Moran D.A.P."/>
            <person name="Tomita M."/>
            <person name="Numata K."/>
            <person name="Arakawa K."/>
        </authorList>
    </citation>
    <scope>NUCLEOTIDE SEQUENCE</scope>
</reference>
<dbReference type="AlphaFoldDB" id="A0A8X6P8K1"/>
<name>A0A8X6P8K1_NEPPI</name>
<dbReference type="Proteomes" id="UP000887013">
    <property type="component" value="Unassembled WGS sequence"/>
</dbReference>
<keyword evidence="2" id="KW-1185">Reference proteome</keyword>
<evidence type="ECO:0000313" key="2">
    <source>
        <dbReference type="Proteomes" id="UP000887013"/>
    </source>
</evidence>
<comment type="caution">
    <text evidence="1">The sequence shown here is derived from an EMBL/GenBank/DDBJ whole genome shotgun (WGS) entry which is preliminary data.</text>
</comment>
<dbReference type="EMBL" id="BMAW01018175">
    <property type="protein sequence ID" value="GFT57272.1"/>
    <property type="molecule type" value="Genomic_DNA"/>
</dbReference>
<gene>
    <name evidence="1" type="ORF">NPIL_666071</name>
</gene>